<organism evidence="2 3">
    <name type="scientific">Zymomonas mobilis</name>
    <dbReference type="NCBI Taxonomy" id="542"/>
    <lineage>
        <taxon>Bacteria</taxon>
        <taxon>Pseudomonadati</taxon>
        <taxon>Pseudomonadota</taxon>
        <taxon>Alphaproteobacteria</taxon>
        <taxon>Sphingomonadales</taxon>
        <taxon>Zymomonadaceae</taxon>
        <taxon>Zymomonas</taxon>
    </lineage>
</organism>
<keyword evidence="1" id="KW-1133">Transmembrane helix</keyword>
<comment type="caution">
    <text evidence="2">The sequence shown here is derived from an EMBL/GenBank/DDBJ whole genome shotgun (WGS) entry which is preliminary data.</text>
</comment>
<keyword evidence="1" id="KW-0472">Membrane</keyword>
<feature type="transmembrane region" description="Helical" evidence="1">
    <location>
        <begin position="106"/>
        <end position="126"/>
    </location>
</feature>
<keyword evidence="1" id="KW-0812">Transmembrane</keyword>
<proteinExistence type="predicted"/>
<name>A0A542W274_ZYMMB</name>
<evidence type="ECO:0000313" key="2">
    <source>
        <dbReference type="EMBL" id="TQL17579.1"/>
    </source>
</evidence>
<gene>
    <name evidence="2" type="ORF">FBY58_1171</name>
</gene>
<dbReference type="EMBL" id="VFOF01000001">
    <property type="protein sequence ID" value="TQL17579.1"/>
    <property type="molecule type" value="Genomic_DNA"/>
</dbReference>
<sequence>MNNFFMSRMKERLSFSRDSVQKIATILPYFIFLLSLYVTAAVILDINPKMRYPLLGSRLYIGIFGIAADLTAIILLAMISIFFSIFQFTGKNVLDNSGNNMQKSILHMPAFMFFGIGQICLVFLTFK</sequence>
<evidence type="ECO:0000313" key="3">
    <source>
        <dbReference type="Proteomes" id="UP000316887"/>
    </source>
</evidence>
<protein>
    <submittedName>
        <fullName evidence="2">Uncharacterized protein</fullName>
    </submittedName>
</protein>
<reference evidence="2 3" key="1">
    <citation type="submission" date="2019-06" db="EMBL/GenBank/DDBJ databases">
        <title>Genome sequencing of Zymomonas mobilis strains for genetic engineering and biofuel applications.</title>
        <authorList>
            <person name="Teravest M."/>
        </authorList>
    </citation>
    <scope>NUCLEOTIDE SEQUENCE [LARGE SCALE GENOMIC DNA]</scope>
    <source>
        <strain evidence="2 3">AN0101</strain>
    </source>
</reference>
<feature type="transmembrane region" description="Helical" evidence="1">
    <location>
        <begin position="59"/>
        <end position="86"/>
    </location>
</feature>
<dbReference type="Proteomes" id="UP000316887">
    <property type="component" value="Unassembled WGS sequence"/>
</dbReference>
<accession>A0A542W274</accession>
<dbReference type="AlphaFoldDB" id="A0A542W274"/>
<feature type="transmembrane region" description="Helical" evidence="1">
    <location>
        <begin position="26"/>
        <end position="47"/>
    </location>
</feature>
<evidence type="ECO:0000256" key="1">
    <source>
        <dbReference type="SAM" id="Phobius"/>
    </source>
</evidence>